<keyword evidence="1" id="KW-0540">Nuclease</keyword>
<evidence type="ECO:0000256" key="14">
    <source>
        <dbReference type="PROSITE-ProRule" id="PRU00560"/>
    </source>
</evidence>
<protein>
    <recommendedName>
        <fullName evidence="12">DNA 3'-5' helicase</fullName>
        <ecNumber evidence="12">5.6.2.4</ecNumber>
    </recommendedName>
</protein>
<evidence type="ECO:0000256" key="2">
    <source>
        <dbReference type="ARBA" id="ARBA00022741"/>
    </source>
</evidence>
<dbReference type="InterPro" id="IPR011604">
    <property type="entry name" value="PDDEXK-like_dom_sf"/>
</dbReference>
<evidence type="ECO:0000313" key="18">
    <source>
        <dbReference type="Proteomes" id="UP000297872"/>
    </source>
</evidence>
<reference evidence="17 18" key="1">
    <citation type="submission" date="2019-02" db="EMBL/GenBank/DDBJ databases">
        <title>Draft Genome Sequence of the Prevotella sp. BCRC 81118, Isolated from Human Feces.</title>
        <authorList>
            <person name="Huang C.-H."/>
        </authorList>
    </citation>
    <scope>NUCLEOTIDE SEQUENCE [LARGE SCALE GENOMIC DNA]</scope>
    <source>
        <strain evidence="17 18">BCRC 81118</strain>
    </source>
</reference>
<accession>A0A4Y8UQM1</accession>
<dbReference type="GO" id="GO:0016887">
    <property type="term" value="F:ATP hydrolysis activity"/>
    <property type="evidence" value="ECO:0007669"/>
    <property type="project" value="RHEA"/>
</dbReference>
<dbReference type="OrthoDB" id="9810135at2"/>
<dbReference type="Gene3D" id="3.40.50.300">
    <property type="entry name" value="P-loop containing nucleotide triphosphate hydrolases"/>
    <property type="match status" value="3"/>
</dbReference>
<evidence type="ECO:0000313" key="17">
    <source>
        <dbReference type="EMBL" id="TFH70890.1"/>
    </source>
</evidence>
<sequence>MNSQLTVYKASAGSGKTFTLAKEYMVLVIQDPSSYRNILAVTFTNKATEEMKNRILSKLYGIANRLDDSRDYLEQIKGVLSQMSEEQIIENAGIALKNLIHNYNYFRVETIDTFFQSVLRNLARELDLTANLRIGLNDVQIEEQAVDELIEELQMTDKLLFWIMDYIKENIADDKNWNVISQIKAFGRNIFKDFYKDHADALNNCIEKDGFFEAFSSKLRKMQAEAKEHFDQIAATFFDALDENGLSADDFQNKTRGIWSYFSKLKNGKFNDDDLQNATLVKCLDSEESWVKKSDAQAGKPAYDLVVSQLFQLLHYSETSRPKLLRIYKSCDLTLRHLNQLRLLGSIEKRVREMNRDANRFLLSDTQTLLHSLIQDEDSPFIFEKIGSQLEHVMIDEFQDTSTVQWKNFKVLLQETMSHQNAGNLIVGDVKQSIYRWRSGDWRLLNNIESEFPSNYTIQIESLSHNYRSDRNIVDFNNAFFEAAAEKEYQAITDKDLPHTFSDSDSGSDGSSAAQLKKAYSDVRQRVPQKKTACGYVRINLLGQKGIKEDENSENYQDKMMGMILDTINELVEAGVKYKNIAILVRSNKTIQNIADYLMANSATPLPLVSDEAFRLDASQAVNVMVTALRCLAHPNDDIAKAGLMKFCMKYLKNKQIAEKFLEERELYLQKPLLDLTESLYTYFKLGEIETLSQQSSYVSAFYDQLASYLSDNGGDIDDFLNEWDENIHSKSIHSDKADGIRLLSIHKSKGLEFDNVIMPFCDWALEKTDTIWCTPQVAPFNELPLVPVDFSAKKMVGSIYEKDYHQEHLQNMVDNLNLLYVGFTRAGKNLFVYGKRGAATQRSFIIEDSLEAVYNTLNAQNASGQYEEQTLEFQGNGTDKKTDDVYFEYGEIDASSKEEAFAENKNVFMQKSADLPIQIKVKSDLYSFKPSLQSEFFMHGDESEEQQKFYIKIGTVLHELFSKIKTKDDVESVLKQLELDGVLYDENISKEKIEKMLRARLNSPLVSEWFSDKWKVLNETSILYLDKDGKVCKDRPDRVLVGDNEIVVIDFKFGKPHAEYHDQVRQYMSQLKGMGYSCVKGYLWYVYPNKVENVVLED</sequence>
<evidence type="ECO:0000256" key="11">
    <source>
        <dbReference type="ARBA" id="ARBA00034617"/>
    </source>
</evidence>
<dbReference type="GeneID" id="302996768"/>
<dbReference type="PROSITE" id="PS51217">
    <property type="entry name" value="UVRD_HELICASE_CTER"/>
    <property type="match status" value="1"/>
</dbReference>
<dbReference type="GO" id="GO:0004527">
    <property type="term" value="F:exonuclease activity"/>
    <property type="evidence" value="ECO:0007669"/>
    <property type="project" value="UniProtKB-KW"/>
</dbReference>
<comment type="catalytic activity">
    <reaction evidence="11">
        <text>Couples ATP hydrolysis with the unwinding of duplex DNA by translocating in the 3'-5' direction.</text>
        <dbReference type="EC" id="5.6.2.4"/>
    </reaction>
</comment>
<keyword evidence="6" id="KW-0269">Exonuclease</keyword>
<dbReference type="GO" id="GO:0005829">
    <property type="term" value="C:cytosol"/>
    <property type="evidence" value="ECO:0007669"/>
    <property type="project" value="TreeGrafter"/>
</dbReference>
<dbReference type="RefSeq" id="WP_134844586.1">
    <property type="nucleotide sequence ID" value="NZ_SGVY01000073.1"/>
</dbReference>
<evidence type="ECO:0000256" key="3">
    <source>
        <dbReference type="ARBA" id="ARBA00022763"/>
    </source>
</evidence>
<name>A0A4Y8UQM1_9BACT</name>
<evidence type="ECO:0000256" key="8">
    <source>
        <dbReference type="ARBA" id="ARBA00023125"/>
    </source>
</evidence>
<keyword evidence="18" id="KW-1185">Reference proteome</keyword>
<keyword evidence="2 14" id="KW-0547">Nucleotide-binding</keyword>
<evidence type="ECO:0000259" key="16">
    <source>
        <dbReference type="PROSITE" id="PS51217"/>
    </source>
</evidence>
<evidence type="ECO:0000259" key="15">
    <source>
        <dbReference type="PROSITE" id="PS51198"/>
    </source>
</evidence>
<keyword evidence="5 14" id="KW-0347">Helicase</keyword>
<keyword evidence="4 14" id="KW-0378">Hydrolase</keyword>
<gene>
    <name evidence="17" type="ORF">EXN75_16020</name>
</gene>
<keyword evidence="3" id="KW-0227">DNA damage</keyword>
<dbReference type="EC" id="5.6.2.4" evidence="12"/>
<keyword evidence="7 14" id="KW-0067">ATP-binding</keyword>
<evidence type="ECO:0000256" key="7">
    <source>
        <dbReference type="ARBA" id="ARBA00022840"/>
    </source>
</evidence>
<feature type="binding site" evidence="14">
    <location>
        <begin position="10"/>
        <end position="17"/>
    </location>
    <ligand>
        <name>ATP</name>
        <dbReference type="ChEBI" id="CHEBI:30616"/>
    </ligand>
</feature>
<dbReference type="Proteomes" id="UP000297872">
    <property type="component" value="Unassembled WGS sequence"/>
</dbReference>
<dbReference type="PANTHER" id="PTHR11070:SF67">
    <property type="entry name" value="DNA 3'-5' HELICASE"/>
    <property type="match status" value="1"/>
</dbReference>
<dbReference type="AlphaFoldDB" id="A0A4Y8UQM1"/>
<keyword evidence="9" id="KW-0234">DNA repair</keyword>
<evidence type="ECO:0000256" key="12">
    <source>
        <dbReference type="ARBA" id="ARBA00034808"/>
    </source>
</evidence>
<dbReference type="GO" id="GO:0003677">
    <property type="term" value="F:DNA binding"/>
    <property type="evidence" value="ECO:0007669"/>
    <property type="project" value="UniProtKB-KW"/>
</dbReference>
<dbReference type="Pfam" id="PF00580">
    <property type="entry name" value="UvrD-helicase"/>
    <property type="match status" value="1"/>
</dbReference>
<organism evidence="17 18">
    <name type="scientific">Segatella hominis</name>
    <dbReference type="NCBI Taxonomy" id="2518605"/>
    <lineage>
        <taxon>Bacteria</taxon>
        <taxon>Pseudomonadati</taxon>
        <taxon>Bacteroidota</taxon>
        <taxon>Bacteroidia</taxon>
        <taxon>Bacteroidales</taxon>
        <taxon>Prevotellaceae</taxon>
        <taxon>Segatella</taxon>
    </lineage>
</organism>
<dbReference type="PANTHER" id="PTHR11070">
    <property type="entry name" value="UVRD / RECB / PCRA DNA HELICASE FAMILY MEMBER"/>
    <property type="match status" value="1"/>
</dbReference>
<dbReference type="PROSITE" id="PS51198">
    <property type="entry name" value="UVRD_HELICASE_ATP_BIND"/>
    <property type="match status" value="1"/>
</dbReference>
<comment type="catalytic activity">
    <reaction evidence="13">
        <text>ATP + H2O = ADP + phosphate + H(+)</text>
        <dbReference type="Rhea" id="RHEA:13065"/>
        <dbReference type="ChEBI" id="CHEBI:15377"/>
        <dbReference type="ChEBI" id="CHEBI:15378"/>
        <dbReference type="ChEBI" id="CHEBI:30616"/>
        <dbReference type="ChEBI" id="CHEBI:43474"/>
        <dbReference type="ChEBI" id="CHEBI:456216"/>
        <dbReference type="EC" id="5.6.2.4"/>
    </reaction>
</comment>
<evidence type="ECO:0000256" key="6">
    <source>
        <dbReference type="ARBA" id="ARBA00022839"/>
    </source>
</evidence>
<dbReference type="GO" id="GO:0005524">
    <property type="term" value="F:ATP binding"/>
    <property type="evidence" value="ECO:0007669"/>
    <property type="project" value="UniProtKB-UniRule"/>
</dbReference>
<feature type="domain" description="UvrD-like helicase ATP-binding" evidence="15">
    <location>
        <begin position="1"/>
        <end position="470"/>
    </location>
</feature>
<dbReference type="InterPro" id="IPR014016">
    <property type="entry name" value="UvrD-like_ATP-bd"/>
</dbReference>
<evidence type="ECO:0000256" key="1">
    <source>
        <dbReference type="ARBA" id="ARBA00022722"/>
    </source>
</evidence>
<dbReference type="SUPFAM" id="SSF52540">
    <property type="entry name" value="P-loop containing nucleoside triphosphate hydrolases"/>
    <property type="match status" value="1"/>
</dbReference>
<evidence type="ECO:0000256" key="5">
    <source>
        <dbReference type="ARBA" id="ARBA00022806"/>
    </source>
</evidence>
<evidence type="ECO:0000256" key="4">
    <source>
        <dbReference type="ARBA" id="ARBA00022801"/>
    </source>
</evidence>
<dbReference type="GO" id="GO:0000725">
    <property type="term" value="P:recombinational repair"/>
    <property type="evidence" value="ECO:0007669"/>
    <property type="project" value="TreeGrafter"/>
</dbReference>
<dbReference type="Gene3D" id="1.10.3170.10">
    <property type="entry name" value="Recbcd, chain B, domain 2"/>
    <property type="match status" value="1"/>
</dbReference>
<proteinExistence type="predicted"/>
<keyword evidence="8" id="KW-0238">DNA-binding</keyword>
<dbReference type="Pfam" id="PF13361">
    <property type="entry name" value="UvrD_C"/>
    <property type="match status" value="2"/>
</dbReference>
<dbReference type="GO" id="GO:0043138">
    <property type="term" value="F:3'-5' DNA helicase activity"/>
    <property type="evidence" value="ECO:0007669"/>
    <property type="project" value="UniProtKB-EC"/>
</dbReference>
<comment type="caution">
    <text evidence="17">The sequence shown here is derived from an EMBL/GenBank/DDBJ whole genome shotgun (WGS) entry which is preliminary data.</text>
</comment>
<dbReference type="InterPro" id="IPR000212">
    <property type="entry name" value="DNA_helicase_UvrD/REP"/>
</dbReference>
<evidence type="ECO:0000256" key="9">
    <source>
        <dbReference type="ARBA" id="ARBA00023204"/>
    </source>
</evidence>
<evidence type="ECO:0000256" key="13">
    <source>
        <dbReference type="ARBA" id="ARBA00048988"/>
    </source>
</evidence>
<dbReference type="EMBL" id="SGVY01000073">
    <property type="protein sequence ID" value="TFH70890.1"/>
    <property type="molecule type" value="Genomic_DNA"/>
</dbReference>
<evidence type="ECO:0000256" key="10">
    <source>
        <dbReference type="ARBA" id="ARBA00023235"/>
    </source>
</evidence>
<dbReference type="InterPro" id="IPR014017">
    <property type="entry name" value="DNA_helicase_UvrD-like_C"/>
</dbReference>
<feature type="domain" description="UvrD-like helicase C-terminal" evidence="16">
    <location>
        <begin position="513"/>
        <end position="751"/>
    </location>
</feature>
<dbReference type="Gene3D" id="3.90.320.10">
    <property type="match status" value="1"/>
</dbReference>
<keyword evidence="10" id="KW-0413">Isomerase</keyword>
<dbReference type="InterPro" id="IPR027417">
    <property type="entry name" value="P-loop_NTPase"/>
</dbReference>